<dbReference type="EMBL" id="JBHMEP010000001">
    <property type="protein sequence ID" value="MFB9134075.1"/>
    <property type="molecule type" value="Genomic_DNA"/>
</dbReference>
<dbReference type="Proteomes" id="UP001589645">
    <property type="component" value="Unassembled WGS sequence"/>
</dbReference>
<evidence type="ECO:0000313" key="4">
    <source>
        <dbReference type="EMBL" id="MFB9134075.1"/>
    </source>
</evidence>
<comment type="caution">
    <text evidence="4">The sequence shown here is derived from an EMBL/GenBank/DDBJ whole genome shotgun (WGS) entry which is preliminary data.</text>
</comment>
<organism evidence="4 5">
    <name type="scientific">Vibrio olivae</name>
    <dbReference type="NCBI Taxonomy" id="1243002"/>
    <lineage>
        <taxon>Bacteria</taxon>
        <taxon>Pseudomonadati</taxon>
        <taxon>Pseudomonadota</taxon>
        <taxon>Gammaproteobacteria</taxon>
        <taxon>Vibrionales</taxon>
        <taxon>Vibrionaceae</taxon>
        <taxon>Vibrio</taxon>
    </lineage>
</organism>
<reference evidence="4 5" key="1">
    <citation type="submission" date="2024-09" db="EMBL/GenBank/DDBJ databases">
        <authorList>
            <person name="Sun Q."/>
            <person name="Mori K."/>
        </authorList>
    </citation>
    <scope>NUCLEOTIDE SEQUENCE [LARGE SCALE GENOMIC DNA]</scope>
    <source>
        <strain evidence="4 5">CECT 8064</strain>
    </source>
</reference>
<name>A0ABV5HIM8_9VIBR</name>
<evidence type="ECO:0000313" key="5">
    <source>
        <dbReference type="Proteomes" id="UP001589645"/>
    </source>
</evidence>
<evidence type="ECO:0000259" key="3">
    <source>
        <dbReference type="Pfam" id="PF13505"/>
    </source>
</evidence>
<feature type="domain" description="Outer membrane protein beta-barrel" evidence="3">
    <location>
        <begin position="6"/>
        <end position="183"/>
    </location>
</feature>
<dbReference type="Pfam" id="PF13505">
    <property type="entry name" value="OMP_b-brl"/>
    <property type="match status" value="1"/>
</dbReference>
<sequence>MKKTTLALGLAMASVSAFSQAAVMLEQGTQEVSVQGNLNLDYSDDYLLVLDSSYGYFITDDWEIGGGLGINMSEHNKRFEFGAFTEYNFTNSTDFVPYVGAAAQFATLDYKSGHGFDGDWGSEKDDGTNNALNFKMALGLKYFVNPNVALSAEVNYNIATDDVNVTKDGLEDSFTNIVFGTRFYF</sequence>
<dbReference type="InterPro" id="IPR011250">
    <property type="entry name" value="OMP/PagP_B-barrel"/>
</dbReference>
<evidence type="ECO:0000256" key="2">
    <source>
        <dbReference type="SAM" id="SignalP"/>
    </source>
</evidence>
<dbReference type="SUPFAM" id="SSF56925">
    <property type="entry name" value="OMPA-like"/>
    <property type="match status" value="1"/>
</dbReference>
<feature type="signal peptide" evidence="2">
    <location>
        <begin position="1"/>
        <end position="21"/>
    </location>
</feature>
<feature type="chain" id="PRO_5047183978" evidence="2">
    <location>
        <begin position="22"/>
        <end position="185"/>
    </location>
</feature>
<proteinExistence type="predicted"/>
<evidence type="ECO:0000256" key="1">
    <source>
        <dbReference type="ARBA" id="ARBA00022729"/>
    </source>
</evidence>
<protein>
    <submittedName>
        <fullName evidence="4">Outer membrane beta-barrel protein</fullName>
    </submittedName>
</protein>
<keyword evidence="1 2" id="KW-0732">Signal</keyword>
<accession>A0ABV5HIM8</accession>
<dbReference type="InterPro" id="IPR027385">
    <property type="entry name" value="Beta-barrel_OMP"/>
</dbReference>
<keyword evidence="5" id="KW-1185">Reference proteome</keyword>
<gene>
    <name evidence="4" type="ORF">ACFFUV_03720</name>
</gene>
<dbReference type="Gene3D" id="2.40.160.20">
    <property type="match status" value="1"/>
</dbReference>
<dbReference type="RefSeq" id="WP_390189790.1">
    <property type="nucleotide sequence ID" value="NZ_JBHMEP010000001.1"/>
</dbReference>